<dbReference type="AlphaFoldDB" id="A0A6J4HI58"/>
<dbReference type="PROSITE" id="PS01231">
    <property type="entry name" value="TRMA_2"/>
    <property type="match status" value="1"/>
</dbReference>
<evidence type="ECO:0000256" key="3">
    <source>
        <dbReference type="ARBA" id="ARBA00022691"/>
    </source>
</evidence>
<dbReference type="InterPro" id="IPR030391">
    <property type="entry name" value="MeTrfase_TrmA_CS"/>
</dbReference>
<sequence>MTEVELSPTAMAAGGAALARDAGGRVVFVEGALPGERVRARLTDTRKDFARAVALEILEPSADRVAPPCSALAMGCGGCTWQHVSPAGQSRLKADVVVDALRRIGKLAEPPLPRAALMGGPPLRTTARLAVSPGGRAGHRPRTGSGAVETDACLVAHPLLEELIVDGRYPGAHEVLLRASVATGERIVLVDRGAGAVQVPAGVRVFQEGDTQPAFIHEEVAGRRFRISAGSFFQAGPEVAGALASAVTSSIGEALPDGGVLVDAYAGVGLFASVIAAQRRARVVAVESDPSAVADARVNLADLDAQVVGVEVARWRPRPADVVVADPARSGLGRPGAGAVAATGASRVVLVSCDPASLARDSVLLREAGYALVSVLLVDAFPHTFHVETVSRFDLVTARPGS</sequence>
<dbReference type="SUPFAM" id="SSF50249">
    <property type="entry name" value="Nucleic acid-binding proteins"/>
    <property type="match status" value="1"/>
</dbReference>
<dbReference type="SUPFAM" id="SSF53335">
    <property type="entry name" value="S-adenosyl-L-methionine-dependent methyltransferases"/>
    <property type="match status" value="1"/>
</dbReference>
<keyword evidence="3 4" id="KW-0949">S-adenosyl-L-methionine</keyword>
<feature type="binding site" evidence="4">
    <location>
        <position position="326"/>
    </location>
    <ligand>
        <name>S-adenosyl-L-methionine</name>
        <dbReference type="ChEBI" id="CHEBI:59789"/>
    </ligand>
</feature>
<reference evidence="6" key="1">
    <citation type="submission" date="2020-02" db="EMBL/GenBank/DDBJ databases">
        <authorList>
            <person name="Meier V. D."/>
        </authorList>
    </citation>
    <scope>NUCLEOTIDE SEQUENCE</scope>
    <source>
        <strain evidence="6">AVDCRST_MAG10</strain>
    </source>
</reference>
<dbReference type="PROSITE" id="PS50926">
    <property type="entry name" value="TRAM"/>
    <property type="match status" value="1"/>
</dbReference>
<dbReference type="PANTHER" id="PTHR11061:SF30">
    <property type="entry name" value="TRNA (URACIL(54)-C(5))-METHYLTRANSFERASE"/>
    <property type="match status" value="1"/>
</dbReference>
<keyword evidence="1 4" id="KW-0489">Methyltransferase</keyword>
<evidence type="ECO:0000256" key="4">
    <source>
        <dbReference type="PROSITE-ProRule" id="PRU01024"/>
    </source>
</evidence>
<dbReference type="Gene3D" id="2.40.50.140">
    <property type="entry name" value="Nucleic acid-binding proteins"/>
    <property type="match status" value="1"/>
</dbReference>
<accession>A0A6J4HI58</accession>
<feature type="active site" description="Nucleophile" evidence="4">
    <location>
        <position position="353"/>
    </location>
</feature>
<dbReference type="CDD" id="cd02440">
    <property type="entry name" value="AdoMet_MTases"/>
    <property type="match status" value="1"/>
</dbReference>
<feature type="binding site" evidence="4">
    <location>
        <position position="234"/>
    </location>
    <ligand>
        <name>S-adenosyl-L-methionine</name>
        <dbReference type="ChEBI" id="CHEBI:59789"/>
    </ligand>
</feature>
<gene>
    <name evidence="6" type="ORF">AVDCRST_MAG10-893</name>
</gene>
<dbReference type="InterPro" id="IPR002792">
    <property type="entry name" value="TRAM_dom"/>
</dbReference>
<protein>
    <submittedName>
        <fullName evidence="6">23S rRNA (Uracil(1939)-C(5))-methyltransferase</fullName>
        <ecNumber evidence="6">2.1.1.190</ecNumber>
    </submittedName>
</protein>
<dbReference type="EMBL" id="CADCTB010000058">
    <property type="protein sequence ID" value="CAA9225413.1"/>
    <property type="molecule type" value="Genomic_DNA"/>
</dbReference>
<feature type="binding site" evidence="4">
    <location>
        <position position="265"/>
    </location>
    <ligand>
        <name>S-adenosyl-L-methionine</name>
        <dbReference type="ChEBI" id="CHEBI:59789"/>
    </ligand>
</feature>
<dbReference type="GO" id="GO:0070475">
    <property type="term" value="P:rRNA base methylation"/>
    <property type="evidence" value="ECO:0007669"/>
    <property type="project" value="TreeGrafter"/>
</dbReference>
<evidence type="ECO:0000256" key="2">
    <source>
        <dbReference type="ARBA" id="ARBA00022679"/>
    </source>
</evidence>
<dbReference type="Gene3D" id="2.40.50.1070">
    <property type="match status" value="2"/>
</dbReference>
<dbReference type="InterPro" id="IPR012340">
    <property type="entry name" value="NA-bd_OB-fold"/>
</dbReference>
<dbReference type="GO" id="GO:0070041">
    <property type="term" value="F:rRNA (uridine-C5-)-methyltransferase activity"/>
    <property type="evidence" value="ECO:0007669"/>
    <property type="project" value="TreeGrafter"/>
</dbReference>
<dbReference type="EC" id="2.1.1.190" evidence="6"/>
<dbReference type="Pfam" id="PF01938">
    <property type="entry name" value="TRAM"/>
    <property type="match status" value="1"/>
</dbReference>
<dbReference type="InterPro" id="IPR029063">
    <property type="entry name" value="SAM-dependent_MTases_sf"/>
</dbReference>
<dbReference type="PROSITE" id="PS51687">
    <property type="entry name" value="SAM_MT_RNA_M5U"/>
    <property type="match status" value="1"/>
</dbReference>
<evidence type="ECO:0000256" key="1">
    <source>
        <dbReference type="ARBA" id="ARBA00022603"/>
    </source>
</evidence>
<feature type="binding site" evidence="4">
    <location>
        <position position="287"/>
    </location>
    <ligand>
        <name>S-adenosyl-L-methionine</name>
        <dbReference type="ChEBI" id="CHEBI:59789"/>
    </ligand>
</feature>
<name>A0A6J4HI58_9ACTN</name>
<proteinExistence type="inferred from homology"/>
<evidence type="ECO:0000313" key="6">
    <source>
        <dbReference type="EMBL" id="CAA9225413.1"/>
    </source>
</evidence>
<dbReference type="InterPro" id="IPR010280">
    <property type="entry name" value="U5_MeTrfase_fam"/>
</dbReference>
<dbReference type="PANTHER" id="PTHR11061">
    <property type="entry name" value="RNA M5U METHYLTRANSFERASE"/>
    <property type="match status" value="1"/>
</dbReference>
<evidence type="ECO:0000259" key="5">
    <source>
        <dbReference type="PROSITE" id="PS50926"/>
    </source>
</evidence>
<dbReference type="Gene3D" id="3.40.50.150">
    <property type="entry name" value="Vaccinia Virus protein VP39"/>
    <property type="match status" value="2"/>
</dbReference>
<comment type="similarity">
    <text evidence="4">Belongs to the class I-like SAM-binding methyltransferase superfamily. RNA M5U methyltransferase family.</text>
</comment>
<feature type="domain" description="TRAM" evidence="5">
    <location>
        <begin position="1"/>
        <end position="56"/>
    </location>
</feature>
<keyword evidence="2 4" id="KW-0808">Transferase</keyword>
<organism evidence="6">
    <name type="scientific">uncultured Acidimicrobiales bacterium</name>
    <dbReference type="NCBI Taxonomy" id="310071"/>
    <lineage>
        <taxon>Bacteria</taxon>
        <taxon>Bacillati</taxon>
        <taxon>Actinomycetota</taxon>
        <taxon>Acidimicrobiia</taxon>
        <taxon>Acidimicrobiales</taxon>
        <taxon>environmental samples</taxon>
    </lineage>
</organism>